<dbReference type="Proteomes" id="UP000075809">
    <property type="component" value="Unassembled WGS sequence"/>
</dbReference>
<reference evidence="1 2" key="1">
    <citation type="submission" date="2015-09" db="EMBL/GenBank/DDBJ databases">
        <title>Trachymyrmex zeteki WGS genome.</title>
        <authorList>
            <person name="Nygaard S."/>
            <person name="Hu H."/>
            <person name="Boomsma J."/>
            <person name="Zhang G."/>
        </authorList>
    </citation>
    <scope>NUCLEOTIDE SEQUENCE [LARGE SCALE GENOMIC DNA]</scope>
    <source>
        <strain evidence="1">Tzet28-1</strain>
        <tissue evidence="1">Whole body</tissue>
    </source>
</reference>
<accession>A0A151X572</accession>
<organism evidence="1 2">
    <name type="scientific">Mycetomoellerius zeteki</name>
    <dbReference type="NCBI Taxonomy" id="64791"/>
    <lineage>
        <taxon>Eukaryota</taxon>
        <taxon>Metazoa</taxon>
        <taxon>Ecdysozoa</taxon>
        <taxon>Arthropoda</taxon>
        <taxon>Hexapoda</taxon>
        <taxon>Insecta</taxon>
        <taxon>Pterygota</taxon>
        <taxon>Neoptera</taxon>
        <taxon>Endopterygota</taxon>
        <taxon>Hymenoptera</taxon>
        <taxon>Apocrita</taxon>
        <taxon>Aculeata</taxon>
        <taxon>Formicoidea</taxon>
        <taxon>Formicidae</taxon>
        <taxon>Myrmicinae</taxon>
        <taxon>Mycetomoellerius</taxon>
    </lineage>
</organism>
<sequence>MGEQITVKYKIITKVRLARYFLEVPMLIAKINDDCILEVDFLKLFNLQNTFDSIFLNSFAEKDASLVVALNMLRRFHRV</sequence>
<evidence type="ECO:0000313" key="1">
    <source>
        <dbReference type="EMBL" id="KYQ55565.1"/>
    </source>
</evidence>
<dbReference type="EMBL" id="KQ982519">
    <property type="protein sequence ID" value="KYQ55565.1"/>
    <property type="molecule type" value="Genomic_DNA"/>
</dbReference>
<dbReference type="AlphaFoldDB" id="A0A151X572"/>
<protein>
    <submittedName>
        <fullName evidence="1">Uncharacterized protein</fullName>
    </submittedName>
</protein>
<dbReference type="STRING" id="64791.A0A151X572"/>
<proteinExistence type="predicted"/>
<keyword evidence="2" id="KW-1185">Reference proteome</keyword>
<evidence type="ECO:0000313" key="2">
    <source>
        <dbReference type="Proteomes" id="UP000075809"/>
    </source>
</evidence>
<name>A0A151X572_9HYME</name>
<gene>
    <name evidence="1" type="ORF">ALC60_05628</name>
</gene>